<dbReference type="Pfam" id="PF07517">
    <property type="entry name" value="SecA_DEAD"/>
    <property type="match status" value="1"/>
</dbReference>
<dbReference type="PANTHER" id="PTHR30612:SF0">
    <property type="entry name" value="CHLOROPLAST PROTEIN-TRANSPORTING ATPASE"/>
    <property type="match status" value="1"/>
</dbReference>
<dbReference type="Pfam" id="PF21090">
    <property type="entry name" value="P-loop_SecA"/>
    <property type="match status" value="2"/>
</dbReference>
<proteinExistence type="predicted"/>
<dbReference type="GO" id="GO:0006886">
    <property type="term" value="P:intracellular protein transport"/>
    <property type="evidence" value="ECO:0007669"/>
    <property type="project" value="InterPro"/>
</dbReference>
<dbReference type="InterPro" id="IPR044722">
    <property type="entry name" value="SecA_SF2_C"/>
</dbReference>
<keyword evidence="5" id="KW-0067">ATP-binding</keyword>
<keyword evidence="9" id="KW-0472">Membrane</keyword>
<keyword evidence="3" id="KW-0963">Cytoplasm</keyword>
<dbReference type="PRINTS" id="PR00906">
    <property type="entry name" value="SECA"/>
</dbReference>
<dbReference type="InterPro" id="IPR000185">
    <property type="entry name" value="SecA"/>
</dbReference>
<dbReference type="GO" id="GO:0005829">
    <property type="term" value="C:cytosol"/>
    <property type="evidence" value="ECO:0007669"/>
    <property type="project" value="TreeGrafter"/>
</dbReference>
<gene>
    <name evidence="12" type="ORF">MFFC18_26550</name>
</gene>
<dbReference type="EMBL" id="CP042912">
    <property type="protein sequence ID" value="QEG22772.1"/>
    <property type="molecule type" value="Genomic_DNA"/>
</dbReference>
<dbReference type="Proteomes" id="UP000322214">
    <property type="component" value="Chromosome"/>
</dbReference>
<evidence type="ECO:0000256" key="5">
    <source>
        <dbReference type="ARBA" id="ARBA00022840"/>
    </source>
</evidence>
<feature type="domain" description="Helicase C-terminal" evidence="10">
    <location>
        <begin position="454"/>
        <end position="622"/>
    </location>
</feature>
<dbReference type="GO" id="GO:0005524">
    <property type="term" value="F:ATP binding"/>
    <property type="evidence" value="ECO:0007669"/>
    <property type="project" value="UniProtKB-KW"/>
</dbReference>
<name>A0A5B9PCY6_9BACT</name>
<dbReference type="SMART" id="SM00957">
    <property type="entry name" value="SecA_DEAD"/>
    <property type="match status" value="1"/>
</dbReference>
<dbReference type="SUPFAM" id="SSF52540">
    <property type="entry name" value="P-loop containing nucleoside triphosphate hydrolases"/>
    <property type="match status" value="2"/>
</dbReference>
<evidence type="ECO:0000256" key="3">
    <source>
        <dbReference type="ARBA" id="ARBA00022490"/>
    </source>
</evidence>
<dbReference type="GO" id="GO:0006605">
    <property type="term" value="P:protein targeting"/>
    <property type="evidence" value="ECO:0007669"/>
    <property type="project" value="InterPro"/>
</dbReference>
<reference evidence="12 13" key="1">
    <citation type="submission" date="2019-08" db="EMBL/GenBank/DDBJ databases">
        <title>Deep-cultivation of Planctomycetes and their phenomic and genomic characterization uncovers novel biology.</title>
        <authorList>
            <person name="Wiegand S."/>
            <person name="Jogler M."/>
            <person name="Boedeker C."/>
            <person name="Pinto D."/>
            <person name="Vollmers J."/>
            <person name="Rivas-Marin E."/>
            <person name="Kohn T."/>
            <person name="Peeters S.H."/>
            <person name="Heuer A."/>
            <person name="Rast P."/>
            <person name="Oberbeckmann S."/>
            <person name="Bunk B."/>
            <person name="Jeske O."/>
            <person name="Meyerdierks A."/>
            <person name="Storesund J.E."/>
            <person name="Kallscheuer N."/>
            <person name="Luecker S."/>
            <person name="Lage O.M."/>
            <person name="Pohl T."/>
            <person name="Merkel B.J."/>
            <person name="Hornburger P."/>
            <person name="Mueller R.-W."/>
            <person name="Bruemmer F."/>
            <person name="Labrenz M."/>
            <person name="Spormann A.M."/>
            <person name="Op den Camp H."/>
            <person name="Overmann J."/>
            <person name="Amann R."/>
            <person name="Jetten M.S.M."/>
            <person name="Mascher T."/>
            <person name="Medema M.H."/>
            <person name="Devos D.P."/>
            <person name="Kaster A.-K."/>
            <person name="Ovreas L."/>
            <person name="Rohde M."/>
            <person name="Galperin M.Y."/>
            <person name="Jogler C."/>
        </authorList>
    </citation>
    <scope>NUCLEOTIDE SEQUENCE [LARGE SCALE GENOMIC DNA]</scope>
    <source>
        <strain evidence="12 13">FC18</strain>
    </source>
</reference>
<dbReference type="PROSITE" id="PS51194">
    <property type="entry name" value="HELICASE_CTER"/>
    <property type="match status" value="1"/>
</dbReference>
<dbReference type="SUPFAM" id="SSF81767">
    <property type="entry name" value="Pre-protein crosslinking domain of SecA"/>
    <property type="match status" value="1"/>
</dbReference>
<keyword evidence="6" id="KW-0653">Protein transport</keyword>
<dbReference type="InterPro" id="IPR001650">
    <property type="entry name" value="Helicase_C-like"/>
</dbReference>
<dbReference type="GO" id="GO:0005886">
    <property type="term" value="C:plasma membrane"/>
    <property type="evidence" value="ECO:0007669"/>
    <property type="project" value="TreeGrafter"/>
</dbReference>
<dbReference type="Gene3D" id="3.40.50.300">
    <property type="entry name" value="P-loop containing nucleotide triphosphate hydrolases"/>
    <property type="match status" value="2"/>
</dbReference>
<feature type="domain" description="SecA family profile" evidence="11">
    <location>
        <begin position="23"/>
        <end position="613"/>
    </location>
</feature>
<dbReference type="SMART" id="SM00958">
    <property type="entry name" value="SecA_PP_bind"/>
    <property type="match status" value="1"/>
</dbReference>
<accession>A0A5B9PCY6</accession>
<dbReference type="KEGG" id="mff:MFFC18_26550"/>
<evidence type="ECO:0000256" key="2">
    <source>
        <dbReference type="ARBA" id="ARBA00022475"/>
    </source>
</evidence>
<dbReference type="GO" id="GO:0043952">
    <property type="term" value="P:protein transport by the Sec complex"/>
    <property type="evidence" value="ECO:0007669"/>
    <property type="project" value="TreeGrafter"/>
</dbReference>
<keyword evidence="8" id="KW-0811">Translocation</keyword>
<keyword evidence="1" id="KW-0813">Transport</keyword>
<dbReference type="GO" id="GO:0031522">
    <property type="term" value="C:cell envelope Sec protein transport complex"/>
    <property type="evidence" value="ECO:0007669"/>
    <property type="project" value="TreeGrafter"/>
</dbReference>
<dbReference type="PROSITE" id="PS51196">
    <property type="entry name" value="SECA_MOTOR_DEAD"/>
    <property type="match status" value="1"/>
</dbReference>
<keyword evidence="2" id="KW-1003">Cell membrane</keyword>
<evidence type="ECO:0000313" key="12">
    <source>
        <dbReference type="EMBL" id="QEG22772.1"/>
    </source>
</evidence>
<dbReference type="STRING" id="980251.GCA_001642875_02125"/>
<dbReference type="OrthoDB" id="2486044at2"/>
<keyword evidence="13" id="KW-1185">Reference proteome</keyword>
<dbReference type="Pfam" id="PF01043">
    <property type="entry name" value="SecA_PP_bind"/>
    <property type="match status" value="1"/>
</dbReference>
<dbReference type="InterPro" id="IPR014018">
    <property type="entry name" value="SecA_motor_DEAD"/>
</dbReference>
<evidence type="ECO:0000256" key="6">
    <source>
        <dbReference type="ARBA" id="ARBA00022927"/>
    </source>
</evidence>
<dbReference type="CDD" id="cd18803">
    <property type="entry name" value="SF2_C_secA"/>
    <property type="match status" value="1"/>
</dbReference>
<keyword evidence="4" id="KW-0547">Nucleotide-binding</keyword>
<protein>
    <submittedName>
        <fullName evidence="12">Preprotein translocase subunit SecA</fullName>
    </submittedName>
</protein>
<dbReference type="InterPro" id="IPR011115">
    <property type="entry name" value="SecA_DEAD"/>
</dbReference>
<evidence type="ECO:0000256" key="8">
    <source>
        <dbReference type="ARBA" id="ARBA00023010"/>
    </source>
</evidence>
<evidence type="ECO:0000256" key="9">
    <source>
        <dbReference type="ARBA" id="ARBA00023136"/>
    </source>
</evidence>
<dbReference type="PANTHER" id="PTHR30612">
    <property type="entry name" value="SECA INNER MEMBRANE COMPONENT OF SEC PROTEIN SECRETION SYSTEM"/>
    <property type="match status" value="1"/>
</dbReference>
<sequence length="653" mass="72399">MAFELLKTTNTNRSHGRPWLGFLKRFHHDEFVSLSRSRRGIQRLFREVRTFESKLASKSESSIRSLAEDILAKGAQEGASRSLCVNWAGLIAETISRSHGFRLHDVQVQAMIAGAGGAIVEMQTGEGKTVVTGATAAMKLLTSQSVHVGTTNTYLAARDLEDMAATFELLGVSYGLLPEESNESATRRAYRNQVVYGPGYQYGFDYLRDQMNLRKDRQSSLGVSLANRIRGRDPFQNLVQSGSHNVALIDEADSVMIDEAMTPLIISVPGSAHEDPTPYLLAKKFTAEYVEGNEYTLKMPEKKLELTDKASEQAHEAVAKHRTLKLARPWRIYLTNAIRAKQLFTRNVDYVVVDEEVQIVDQYTGRILPDRTWQDGLHQAVEAEENVAIKPGRESTTQITRQRYLQMYDELAGLTGTAASVAKEFNAVYGCRVTEIPTNRPCIRRIDRTRFFADLDSKLEAIAVDVLQRHAKGQPVLVGTKTIEESLQIRDKLVAKGLAPTLLNGIQDEEEADIISCAGQLGAITIATNMAGRGTDIKPDAKALESGGLHVVGVSPNSSRRIDRQLVGRAARQGQPGSAQFFAAATDQLFEDNNRGLQKSIAKRARSNGESSDFTNELAKLQAGIESGNFKQRQNMILRDRWMDTVREAIEKD</sequence>
<dbReference type="Gene3D" id="3.90.1440.10">
    <property type="entry name" value="SecA, preprotein cross-linking domain"/>
    <property type="match status" value="1"/>
</dbReference>
<evidence type="ECO:0000256" key="1">
    <source>
        <dbReference type="ARBA" id="ARBA00022448"/>
    </source>
</evidence>
<evidence type="ECO:0000259" key="11">
    <source>
        <dbReference type="PROSITE" id="PS51196"/>
    </source>
</evidence>
<dbReference type="GO" id="GO:0017038">
    <property type="term" value="P:protein import"/>
    <property type="evidence" value="ECO:0007669"/>
    <property type="project" value="InterPro"/>
</dbReference>
<dbReference type="InterPro" id="IPR036670">
    <property type="entry name" value="SecA_X-link_sf"/>
</dbReference>
<dbReference type="FunFam" id="3.40.50.300:FF:000429">
    <property type="entry name" value="Preprotein translocase subunit SecA"/>
    <property type="match status" value="1"/>
</dbReference>
<evidence type="ECO:0000259" key="10">
    <source>
        <dbReference type="PROSITE" id="PS51194"/>
    </source>
</evidence>
<dbReference type="InterPro" id="IPR027417">
    <property type="entry name" value="P-loop_NTPase"/>
</dbReference>
<dbReference type="AlphaFoldDB" id="A0A5B9PCY6"/>
<organism evidence="12 13">
    <name type="scientific">Mariniblastus fucicola</name>
    <dbReference type="NCBI Taxonomy" id="980251"/>
    <lineage>
        <taxon>Bacteria</taxon>
        <taxon>Pseudomonadati</taxon>
        <taxon>Planctomycetota</taxon>
        <taxon>Planctomycetia</taxon>
        <taxon>Pirellulales</taxon>
        <taxon>Pirellulaceae</taxon>
        <taxon>Mariniblastus</taxon>
    </lineage>
</organism>
<dbReference type="RefSeq" id="WP_075084552.1">
    <property type="nucleotide sequence ID" value="NZ_CP042912.1"/>
</dbReference>
<evidence type="ECO:0000313" key="13">
    <source>
        <dbReference type="Proteomes" id="UP000322214"/>
    </source>
</evidence>
<keyword evidence="7" id="KW-1278">Translocase</keyword>
<dbReference type="InterPro" id="IPR011130">
    <property type="entry name" value="SecA_preprotein_X-link_dom"/>
</dbReference>
<evidence type="ECO:0000256" key="7">
    <source>
        <dbReference type="ARBA" id="ARBA00022967"/>
    </source>
</evidence>
<evidence type="ECO:0000256" key="4">
    <source>
        <dbReference type="ARBA" id="ARBA00022741"/>
    </source>
</evidence>